<keyword evidence="2" id="KW-1185">Reference proteome</keyword>
<name>A0A437CYT1_ORYJA</name>
<protein>
    <submittedName>
        <fullName evidence="1">Uncharacterized protein</fullName>
    </submittedName>
</protein>
<dbReference type="EMBL" id="CM012445">
    <property type="protein sequence ID" value="RVE67808.1"/>
    <property type="molecule type" value="Genomic_DNA"/>
</dbReference>
<sequence length="203" mass="22575">MCSVKYHIQDVSVSSSGGRQSSSSVRRLLLMEHLISRCCVSWTRRPPQVMIMLNENPPLGALALHTEQTGNRKWVCFCSDVIQNSPVDVGEPARRLRGEGVSAVMDSADFFQQVAFLRYLTSQTEEDRRVLAAVTGLRVGGELLNRITGRDKVEAYKKACILNIVQFLQQNPRASQAQINAEVQKNVLVFAAQVKALETAPLF</sequence>
<gene>
    <name evidence="1" type="ORF">OJAV_G00085540</name>
</gene>
<organism evidence="1 2">
    <name type="scientific">Oryzias javanicus</name>
    <name type="common">Javanese ricefish</name>
    <name type="synonym">Aplocheilus javanicus</name>
    <dbReference type="NCBI Taxonomy" id="123683"/>
    <lineage>
        <taxon>Eukaryota</taxon>
        <taxon>Metazoa</taxon>
        <taxon>Chordata</taxon>
        <taxon>Craniata</taxon>
        <taxon>Vertebrata</taxon>
        <taxon>Euteleostomi</taxon>
        <taxon>Actinopterygii</taxon>
        <taxon>Neopterygii</taxon>
        <taxon>Teleostei</taxon>
        <taxon>Neoteleostei</taxon>
        <taxon>Acanthomorphata</taxon>
        <taxon>Ovalentaria</taxon>
        <taxon>Atherinomorphae</taxon>
        <taxon>Beloniformes</taxon>
        <taxon>Adrianichthyidae</taxon>
        <taxon>Oryziinae</taxon>
        <taxon>Oryzias</taxon>
    </lineage>
</organism>
<dbReference type="AlphaFoldDB" id="A0A437CYT1"/>
<dbReference type="Proteomes" id="UP000283210">
    <property type="component" value="Chromosome 9"/>
</dbReference>
<reference evidence="1 2" key="2">
    <citation type="submission" date="2019-01" db="EMBL/GenBank/DDBJ databases">
        <title>A chromosome length genome reference of the Java medaka (oryzias javanicus).</title>
        <authorList>
            <person name="Herpin A."/>
            <person name="Takehana Y."/>
            <person name="Naruse K."/>
            <person name="Ansai S."/>
            <person name="Kawaguchi M."/>
        </authorList>
    </citation>
    <scope>NUCLEOTIDE SEQUENCE [LARGE SCALE GENOMIC DNA]</scope>
    <source>
        <strain evidence="1">RS831</strain>
        <tissue evidence="1">Whole body</tissue>
    </source>
</reference>
<reference evidence="1 2" key="1">
    <citation type="submission" date="2018-11" db="EMBL/GenBank/DDBJ databases">
        <authorList>
            <person name="Lopez-Roques C."/>
            <person name="Donnadieu C."/>
            <person name="Bouchez O."/>
            <person name="Klopp C."/>
            <person name="Cabau C."/>
            <person name="Zahm M."/>
        </authorList>
    </citation>
    <scope>NUCLEOTIDE SEQUENCE [LARGE SCALE GENOMIC DNA]</scope>
    <source>
        <strain evidence="1">RS831</strain>
        <tissue evidence="1">Whole body</tissue>
    </source>
</reference>
<evidence type="ECO:0000313" key="2">
    <source>
        <dbReference type="Proteomes" id="UP000283210"/>
    </source>
</evidence>
<accession>A0A437CYT1</accession>
<proteinExistence type="predicted"/>
<dbReference type="OrthoDB" id="6019768at2759"/>
<evidence type="ECO:0000313" key="1">
    <source>
        <dbReference type="EMBL" id="RVE67808.1"/>
    </source>
</evidence>